<feature type="domain" description="N-acetyltransferase" evidence="1">
    <location>
        <begin position="1"/>
        <end position="112"/>
    </location>
</feature>
<comment type="caution">
    <text evidence="2">The sequence shown here is derived from an EMBL/GenBank/DDBJ whole genome shotgun (WGS) entry which is preliminary data.</text>
</comment>
<evidence type="ECO:0000259" key="1">
    <source>
        <dbReference type="PROSITE" id="PS51186"/>
    </source>
</evidence>
<dbReference type="Pfam" id="PF00583">
    <property type="entry name" value="Acetyltransf_1"/>
    <property type="match status" value="1"/>
</dbReference>
<gene>
    <name evidence="2" type="ORF">FHS18_005684</name>
</gene>
<proteinExistence type="predicted"/>
<keyword evidence="2" id="KW-0808">Transferase</keyword>
<dbReference type="InterPro" id="IPR000182">
    <property type="entry name" value="GNAT_dom"/>
</dbReference>
<organism evidence="2 3">
    <name type="scientific">Paenibacillus phyllosphaerae</name>
    <dbReference type="NCBI Taxonomy" id="274593"/>
    <lineage>
        <taxon>Bacteria</taxon>
        <taxon>Bacillati</taxon>
        <taxon>Bacillota</taxon>
        <taxon>Bacilli</taxon>
        <taxon>Bacillales</taxon>
        <taxon>Paenibacillaceae</taxon>
        <taxon>Paenibacillus</taxon>
    </lineage>
</organism>
<evidence type="ECO:0000313" key="3">
    <source>
        <dbReference type="Proteomes" id="UP000570361"/>
    </source>
</evidence>
<dbReference type="EMBL" id="JACHXK010000019">
    <property type="protein sequence ID" value="MBB3113572.1"/>
    <property type="molecule type" value="Genomic_DNA"/>
</dbReference>
<keyword evidence="3" id="KW-1185">Reference proteome</keyword>
<dbReference type="SUPFAM" id="SSF55729">
    <property type="entry name" value="Acyl-CoA N-acyltransferases (Nat)"/>
    <property type="match status" value="1"/>
</dbReference>
<dbReference type="RefSeq" id="WP_183603637.1">
    <property type="nucleotide sequence ID" value="NZ_JACHXK010000019.1"/>
</dbReference>
<protein>
    <submittedName>
        <fullName evidence="2">RimJ/RimL family protein N-acetyltransferase</fullName>
    </submittedName>
</protein>
<reference evidence="2 3" key="1">
    <citation type="submission" date="2020-08" db="EMBL/GenBank/DDBJ databases">
        <title>Genomic Encyclopedia of Type Strains, Phase III (KMG-III): the genomes of soil and plant-associated and newly described type strains.</title>
        <authorList>
            <person name="Whitman W."/>
        </authorList>
    </citation>
    <scope>NUCLEOTIDE SEQUENCE [LARGE SCALE GENOMIC DNA]</scope>
    <source>
        <strain evidence="2 3">CECT 5862</strain>
    </source>
</reference>
<dbReference type="PROSITE" id="PS51186">
    <property type="entry name" value="GNAT"/>
    <property type="match status" value="1"/>
</dbReference>
<accession>A0A7W5B352</accession>
<dbReference type="GO" id="GO:0016747">
    <property type="term" value="F:acyltransferase activity, transferring groups other than amino-acyl groups"/>
    <property type="evidence" value="ECO:0007669"/>
    <property type="project" value="InterPro"/>
</dbReference>
<dbReference type="AlphaFoldDB" id="A0A7W5B352"/>
<name>A0A7W5B352_9BACL</name>
<dbReference type="Gene3D" id="3.40.630.30">
    <property type="match status" value="1"/>
</dbReference>
<dbReference type="InterPro" id="IPR016181">
    <property type="entry name" value="Acyl_CoA_acyltransferase"/>
</dbReference>
<evidence type="ECO:0000313" key="2">
    <source>
        <dbReference type="EMBL" id="MBB3113572.1"/>
    </source>
</evidence>
<dbReference type="CDD" id="cd04301">
    <property type="entry name" value="NAT_SF"/>
    <property type="match status" value="1"/>
</dbReference>
<dbReference type="Proteomes" id="UP000570361">
    <property type="component" value="Unassembled WGS sequence"/>
</dbReference>
<sequence>MFKRKLCFVQLLIDGDEVIAMSLSGYSHDRESVIIDYLTLKAERRGQHIGSLFMDQIKLWCQDQCLKSIIIEVEADPTPENLARIRFWERCGFQLTSYVHHYIWVPEPYQAMQAILDPSTILADGEALFRHITTFHRKAYRK</sequence>